<evidence type="ECO:0000256" key="2">
    <source>
        <dbReference type="ARBA" id="ARBA00023136"/>
    </source>
</evidence>
<organism evidence="6 7">
    <name type="scientific">Bisgaard Taxon 45</name>
    <dbReference type="NCBI Taxonomy" id="304289"/>
    <lineage>
        <taxon>Bacteria</taxon>
        <taxon>Pseudomonadati</taxon>
        <taxon>Pseudomonadota</taxon>
        <taxon>Gammaproteobacteria</taxon>
        <taxon>Pasteurellales</taxon>
        <taxon>Pasteurellaceae</taxon>
    </lineage>
</organism>
<accession>A0ABT9KEL7</accession>
<comment type="similarity">
    <text evidence="4">Belongs to the BamC family.</text>
</comment>
<reference evidence="6 7" key="1">
    <citation type="submission" date="2022-12" db="EMBL/GenBank/DDBJ databases">
        <title>Genome sequence of Pasteurellaceae Bisgaard Taxon 45.</title>
        <authorList>
            <person name="Foggin C."/>
            <person name="Rosen L.E."/>
            <person name="Henton M."/>
            <person name="Buys A."/>
            <person name="Floyd T."/>
            <person name="Turner A.D."/>
            <person name="Tarbin J."/>
            <person name="Lloyd A.S."/>
            <person name="Chaitezvi C."/>
            <person name="Ellis R.J."/>
            <person name="Roberts H.C."/>
            <person name="Dastjerdi A."/>
            <person name="Nunez A."/>
            <person name="Van Vliet A.H."/>
            <person name="Steinbach F."/>
        </authorList>
    </citation>
    <scope>NUCLEOTIDE SEQUENCE [LARGE SCALE GENOMIC DNA]</scope>
    <source>
        <strain evidence="6 7">VF20HR</strain>
    </source>
</reference>
<keyword evidence="4" id="KW-0449">Lipoprotein</keyword>
<sequence>MKKWLFPVVLVTTLVACSASNESKQQANDTYQKSDAALPLFAPLNTAGVNLPKQDTTYQLPQVKLKKADQVDIRPPETPLAIIQNSIAQFDGQRALIAYPLEKSAVYNLQQVARLLKEQGIGYQLTNDKMTTDWAPTGRSDEIGDTQVRYEIEQVSSGNYSALFVSILQMKRDEVVFSPNLADKQRYSSDRLNQLVGELDAAYRKQVRELNNSGLMPIQSTLGKDSNGRTALILGAPFNHAWTKLGQVLPQLEFDIKDDMMGRGVRELKYSPAGAKSWWWPFGRTEGDTGLKKGTYFMQLSALGRQSAVVMTDDEGNALSGAQSQAVYQALQNLLAK</sequence>
<protein>
    <recommendedName>
        <fullName evidence="4">Outer membrane protein assembly factor BamC</fullName>
    </recommendedName>
</protein>
<feature type="signal peptide" evidence="5">
    <location>
        <begin position="1"/>
        <end position="18"/>
    </location>
</feature>
<keyword evidence="4" id="KW-0564">Palmitate</keyword>
<dbReference type="InterPro" id="IPR014524">
    <property type="entry name" value="BamC"/>
</dbReference>
<dbReference type="Gene3D" id="3.30.310.170">
    <property type="entry name" value="Outer membrane protein assembly factor BamC"/>
    <property type="match status" value="1"/>
</dbReference>
<name>A0ABT9KEL7_9PAST</name>
<dbReference type="Proteomes" id="UP001224083">
    <property type="component" value="Unassembled WGS sequence"/>
</dbReference>
<feature type="chain" id="PRO_5047217974" description="Outer membrane protein assembly factor BamC" evidence="5">
    <location>
        <begin position="19"/>
        <end position="337"/>
    </location>
</feature>
<dbReference type="Gene3D" id="3.30.530.50">
    <property type="match status" value="1"/>
</dbReference>
<keyword evidence="7" id="KW-1185">Reference proteome</keyword>
<dbReference type="Pfam" id="PF06804">
    <property type="entry name" value="Lipoprotein_18"/>
    <property type="match status" value="1"/>
</dbReference>
<proteinExistence type="inferred from homology"/>
<evidence type="ECO:0000313" key="7">
    <source>
        <dbReference type="Proteomes" id="UP001224083"/>
    </source>
</evidence>
<dbReference type="InterPro" id="IPR010653">
    <property type="entry name" value="NlpB/DapX"/>
</dbReference>
<evidence type="ECO:0000256" key="5">
    <source>
        <dbReference type="SAM" id="SignalP"/>
    </source>
</evidence>
<evidence type="ECO:0000256" key="1">
    <source>
        <dbReference type="ARBA" id="ARBA00022729"/>
    </source>
</evidence>
<dbReference type="PROSITE" id="PS51257">
    <property type="entry name" value="PROKAR_LIPOPROTEIN"/>
    <property type="match status" value="1"/>
</dbReference>
<keyword evidence="1 4" id="KW-0732">Signal</keyword>
<dbReference type="PIRSF" id="PIRSF026343">
    <property type="entry name" value="NlpB"/>
    <property type="match status" value="1"/>
</dbReference>
<dbReference type="HAMAP" id="MF_00924">
    <property type="entry name" value="OM_assembly_BamC"/>
    <property type="match status" value="1"/>
</dbReference>
<evidence type="ECO:0000256" key="4">
    <source>
        <dbReference type="HAMAP-Rule" id="MF_00924"/>
    </source>
</evidence>
<evidence type="ECO:0000313" key="6">
    <source>
        <dbReference type="EMBL" id="MDP9499662.1"/>
    </source>
</evidence>
<gene>
    <name evidence="4 6" type="primary">bamC</name>
    <name evidence="6" type="ORF">O7M46_01670</name>
</gene>
<comment type="caution">
    <text evidence="6">The sequence shown here is derived from an EMBL/GenBank/DDBJ whole genome shotgun (WGS) entry which is preliminary data.</text>
</comment>
<comment type="function">
    <text evidence="4">Part of the outer membrane protein assembly complex, which is involved in assembly and insertion of beta-barrel proteins into the outer membrane.</text>
</comment>
<keyword evidence="3 4" id="KW-0998">Cell outer membrane</keyword>
<evidence type="ECO:0000256" key="3">
    <source>
        <dbReference type="ARBA" id="ARBA00023237"/>
    </source>
</evidence>
<dbReference type="InterPro" id="IPR042268">
    <property type="entry name" value="BamC_C"/>
</dbReference>
<comment type="subcellular location">
    <subcellularLocation>
        <location evidence="4">Cell outer membrane</location>
        <topology evidence="4">Lipid-anchor</topology>
    </subcellularLocation>
</comment>
<comment type="subunit">
    <text evidence="4">Part of the Bam complex.</text>
</comment>
<keyword evidence="2 4" id="KW-0472">Membrane</keyword>
<dbReference type="EMBL" id="JAQAHH010000002">
    <property type="protein sequence ID" value="MDP9499662.1"/>
    <property type="molecule type" value="Genomic_DNA"/>
</dbReference>